<dbReference type="InterPro" id="IPR052162">
    <property type="entry name" value="Sensor_kinase/Photoreceptor"/>
</dbReference>
<dbReference type="InterPro" id="IPR035965">
    <property type="entry name" value="PAS-like_dom_sf"/>
</dbReference>
<dbReference type="GO" id="GO:0004673">
    <property type="term" value="F:protein histidine kinase activity"/>
    <property type="evidence" value="ECO:0007669"/>
    <property type="project" value="UniProtKB-EC"/>
</dbReference>
<dbReference type="PROSITE" id="PS50112">
    <property type="entry name" value="PAS"/>
    <property type="match status" value="1"/>
</dbReference>
<dbReference type="InterPro" id="IPR000700">
    <property type="entry name" value="PAS-assoc_C"/>
</dbReference>
<evidence type="ECO:0000256" key="2">
    <source>
        <dbReference type="ARBA" id="ARBA00012438"/>
    </source>
</evidence>
<evidence type="ECO:0000313" key="9">
    <source>
        <dbReference type="EMBL" id="RFN59350.1"/>
    </source>
</evidence>
<dbReference type="EMBL" id="QVID01000001">
    <property type="protein sequence ID" value="RFN59350.1"/>
    <property type="molecule type" value="Genomic_DNA"/>
</dbReference>
<dbReference type="EC" id="2.7.13.3" evidence="2"/>
<proteinExistence type="predicted"/>
<evidence type="ECO:0000259" key="8">
    <source>
        <dbReference type="PROSITE" id="PS50113"/>
    </source>
</evidence>
<sequence length="500" mass="57575">MEANAQNNLQLNEDNLIFSFMQEAAKIGSWEVDLIDNTIFWSKVTKEIHEVESDYMPILEEGINFYKEGENRERITKLFNNCIETGEKFDGEFQIITSKGKEKWVRSIGAAVFDKNDSCVKVHGIFQDIHEKTKASKKLALNEERFRKIFEYAANGMALVDLDGTWLQVNDTLCEMIGYTSEEFLKLTFQDITHPDDLYSDVSLLQEMLINERDSYKIEKRYFHKNGSIIWALLSVSLVKNSKGKPQYFVSQINNITERKKTEVKNKSLLEVTKDQNMRLLNFAHIVSHNLRSHSGNLEMLLNLMEMDLPESTENEFFPMLKTAVDHLQETIENLNEVAVVNTKTTENLTTLSLSHYIEKSIDSIKPQILENNATFKNNADKNINIKGIPAYLDSIFLNFFTNALKYKSPERTPLITINTEIKDEFVQVKIEDNGLGIDLKTYGEKLFGMYKTFHQHKDARGLGLFITKNQVEAIGGKIEVLSKINKGTTFIIYLQHEKN</sequence>
<dbReference type="NCBIfam" id="TIGR00229">
    <property type="entry name" value="sensory_box"/>
    <property type="match status" value="2"/>
</dbReference>
<protein>
    <recommendedName>
        <fullName evidence="2">histidine kinase</fullName>
        <ecNumber evidence="2">2.7.13.3</ecNumber>
    </recommendedName>
</protein>
<dbReference type="AlphaFoldDB" id="A0A3E1QB36"/>
<dbReference type="CDD" id="cd00130">
    <property type="entry name" value="PAS"/>
    <property type="match status" value="2"/>
</dbReference>
<accession>A0A3E1QB36</accession>
<dbReference type="SMART" id="SM00091">
    <property type="entry name" value="PAS"/>
    <property type="match status" value="1"/>
</dbReference>
<dbReference type="InterPro" id="IPR005467">
    <property type="entry name" value="His_kinase_dom"/>
</dbReference>
<reference evidence="9 10" key="1">
    <citation type="journal article" date="2007" name="Int. J. Syst. Evol. Microbiol.">
        <title>Marixanthomonas ophiurae gen. nov., sp. nov., a marine bacterium of the family Flavobacteriaceae isolated from a deep-sea brittle star.</title>
        <authorList>
            <person name="Romanenko L.A."/>
            <person name="Uchino M."/>
            <person name="Frolova G.M."/>
            <person name="Mikhailov V.V."/>
        </authorList>
    </citation>
    <scope>NUCLEOTIDE SEQUENCE [LARGE SCALE GENOMIC DNA]</scope>
    <source>
        <strain evidence="9 10">KMM 3046</strain>
    </source>
</reference>
<dbReference type="PANTHER" id="PTHR43304">
    <property type="entry name" value="PHYTOCHROME-LIKE PROTEIN CPH1"/>
    <property type="match status" value="1"/>
</dbReference>
<dbReference type="PRINTS" id="PR00344">
    <property type="entry name" value="BCTRLSENSOR"/>
</dbReference>
<dbReference type="Proteomes" id="UP000261082">
    <property type="component" value="Unassembled WGS sequence"/>
</dbReference>
<evidence type="ECO:0000256" key="4">
    <source>
        <dbReference type="ARBA" id="ARBA00022679"/>
    </source>
</evidence>
<keyword evidence="5" id="KW-0418">Kinase</keyword>
<dbReference type="Pfam" id="PF02518">
    <property type="entry name" value="HATPase_c"/>
    <property type="match status" value="1"/>
</dbReference>
<dbReference type="InterPro" id="IPR004358">
    <property type="entry name" value="Sig_transdc_His_kin-like_C"/>
</dbReference>
<dbReference type="SUPFAM" id="SSF55874">
    <property type="entry name" value="ATPase domain of HSP90 chaperone/DNA topoisomerase II/histidine kinase"/>
    <property type="match status" value="1"/>
</dbReference>
<dbReference type="SUPFAM" id="SSF55785">
    <property type="entry name" value="PYP-like sensor domain (PAS domain)"/>
    <property type="match status" value="2"/>
</dbReference>
<dbReference type="Gene3D" id="3.30.565.10">
    <property type="entry name" value="Histidine kinase-like ATPase, C-terminal domain"/>
    <property type="match status" value="1"/>
</dbReference>
<dbReference type="InterPro" id="IPR001610">
    <property type="entry name" value="PAC"/>
</dbReference>
<dbReference type="OrthoDB" id="5522855at2"/>
<dbReference type="SMART" id="SM00086">
    <property type="entry name" value="PAC"/>
    <property type="match status" value="2"/>
</dbReference>
<dbReference type="InterPro" id="IPR000014">
    <property type="entry name" value="PAS"/>
</dbReference>
<feature type="domain" description="PAS" evidence="7">
    <location>
        <begin position="142"/>
        <end position="212"/>
    </location>
</feature>
<dbReference type="PANTHER" id="PTHR43304:SF1">
    <property type="entry name" value="PAC DOMAIN-CONTAINING PROTEIN"/>
    <property type="match status" value="1"/>
</dbReference>
<keyword evidence="4" id="KW-0808">Transferase</keyword>
<dbReference type="Gene3D" id="3.30.450.20">
    <property type="entry name" value="PAS domain"/>
    <property type="match status" value="2"/>
</dbReference>
<dbReference type="PROSITE" id="PS50113">
    <property type="entry name" value="PAC"/>
    <property type="match status" value="2"/>
</dbReference>
<dbReference type="Pfam" id="PF08447">
    <property type="entry name" value="PAS_3"/>
    <property type="match status" value="2"/>
</dbReference>
<evidence type="ECO:0000259" key="6">
    <source>
        <dbReference type="PROSITE" id="PS50109"/>
    </source>
</evidence>
<dbReference type="InterPro" id="IPR036890">
    <property type="entry name" value="HATPase_C_sf"/>
</dbReference>
<keyword evidence="3" id="KW-0597">Phosphoprotein</keyword>
<keyword evidence="10" id="KW-1185">Reference proteome</keyword>
<evidence type="ECO:0000313" key="10">
    <source>
        <dbReference type="Proteomes" id="UP000261082"/>
    </source>
</evidence>
<name>A0A3E1QB36_9FLAO</name>
<dbReference type="InterPro" id="IPR013655">
    <property type="entry name" value="PAS_fold_3"/>
</dbReference>
<evidence type="ECO:0000256" key="5">
    <source>
        <dbReference type="ARBA" id="ARBA00022777"/>
    </source>
</evidence>
<dbReference type="SMART" id="SM00387">
    <property type="entry name" value="HATPase_c"/>
    <property type="match status" value="1"/>
</dbReference>
<feature type="domain" description="Histidine kinase" evidence="6">
    <location>
        <begin position="286"/>
        <end position="499"/>
    </location>
</feature>
<feature type="domain" description="PAC" evidence="8">
    <location>
        <begin position="216"/>
        <end position="268"/>
    </location>
</feature>
<evidence type="ECO:0000256" key="3">
    <source>
        <dbReference type="ARBA" id="ARBA00022553"/>
    </source>
</evidence>
<comment type="caution">
    <text evidence="9">The sequence shown here is derived from an EMBL/GenBank/DDBJ whole genome shotgun (WGS) entry which is preliminary data.</text>
</comment>
<gene>
    <name evidence="9" type="ORF">DZ858_04590</name>
</gene>
<dbReference type="RefSeq" id="WP_117158348.1">
    <property type="nucleotide sequence ID" value="NZ_QVID01000001.1"/>
</dbReference>
<evidence type="ECO:0000256" key="1">
    <source>
        <dbReference type="ARBA" id="ARBA00000085"/>
    </source>
</evidence>
<organism evidence="9 10">
    <name type="scientific">Marixanthomonas ophiurae</name>
    <dbReference type="NCBI Taxonomy" id="387659"/>
    <lineage>
        <taxon>Bacteria</taxon>
        <taxon>Pseudomonadati</taxon>
        <taxon>Bacteroidota</taxon>
        <taxon>Flavobacteriia</taxon>
        <taxon>Flavobacteriales</taxon>
        <taxon>Flavobacteriaceae</taxon>
        <taxon>Marixanthomonas</taxon>
    </lineage>
</organism>
<comment type="catalytic activity">
    <reaction evidence="1">
        <text>ATP + protein L-histidine = ADP + protein N-phospho-L-histidine.</text>
        <dbReference type="EC" id="2.7.13.3"/>
    </reaction>
</comment>
<dbReference type="InterPro" id="IPR003594">
    <property type="entry name" value="HATPase_dom"/>
</dbReference>
<dbReference type="PROSITE" id="PS50109">
    <property type="entry name" value="HIS_KIN"/>
    <property type="match status" value="1"/>
</dbReference>
<evidence type="ECO:0000259" key="7">
    <source>
        <dbReference type="PROSITE" id="PS50112"/>
    </source>
</evidence>
<feature type="domain" description="PAC" evidence="8">
    <location>
        <begin position="89"/>
        <end position="141"/>
    </location>
</feature>